<comment type="caution">
    <text evidence="2">The sequence shown here is derived from an EMBL/GenBank/DDBJ whole genome shotgun (WGS) entry which is preliminary data.</text>
</comment>
<dbReference type="AlphaFoldDB" id="A0A972GUL6"/>
<keyword evidence="3" id="KW-1185">Reference proteome</keyword>
<dbReference type="PROSITE" id="PS51186">
    <property type="entry name" value="GNAT"/>
    <property type="match status" value="1"/>
</dbReference>
<sequence>MTNVLAQCIYKPDTEKINRIVKAYEENPLRAVYAYYQETQDAAATAIIGLKLNPEEKHAMILHIAVDHNLRGTGIGRKLIDEVISINDITSLEAETDKDAVNFYRSSGFIIKSLGEKYPGVERFLCVKKIN</sequence>
<name>A0A972GUL6_9BACL</name>
<dbReference type="Gene3D" id="3.40.630.30">
    <property type="match status" value="1"/>
</dbReference>
<dbReference type="InterPro" id="IPR016181">
    <property type="entry name" value="Acyl_CoA_acyltransferase"/>
</dbReference>
<protein>
    <submittedName>
        <fullName evidence="2">GNAT family N-acetyltransferase</fullName>
    </submittedName>
</protein>
<evidence type="ECO:0000313" key="3">
    <source>
        <dbReference type="Proteomes" id="UP000641588"/>
    </source>
</evidence>
<dbReference type="SUPFAM" id="SSF55729">
    <property type="entry name" value="Acyl-CoA N-acyltransferases (Nat)"/>
    <property type="match status" value="1"/>
</dbReference>
<evidence type="ECO:0000313" key="2">
    <source>
        <dbReference type="EMBL" id="NOU97151.1"/>
    </source>
</evidence>
<dbReference type="CDD" id="cd04301">
    <property type="entry name" value="NAT_SF"/>
    <property type="match status" value="1"/>
</dbReference>
<dbReference type="Proteomes" id="UP000641588">
    <property type="component" value="Unassembled WGS sequence"/>
</dbReference>
<reference evidence="2" key="1">
    <citation type="submission" date="2019-10" db="EMBL/GenBank/DDBJ databases">
        <title>Description of Paenibacillus glebae sp. nov.</title>
        <authorList>
            <person name="Carlier A."/>
            <person name="Qi S."/>
        </authorList>
    </citation>
    <scope>NUCLEOTIDE SEQUENCE</scope>
    <source>
        <strain evidence="2">LMG 31456</strain>
    </source>
</reference>
<dbReference type="Pfam" id="PF13508">
    <property type="entry name" value="Acetyltransf_7"/>
    <property type="match status" value="1"/>
</dbReference>
<feature type="domain" description="N-acetyltransferase" evidence="1">
    <location>
        <begin position="1"/>
        <end position="131"/>
    </location>
</feature>
<dbReference type="EMBL" id="WHOD01000107">
    <property type="protein sequence ID" value="NOU97151.1"/>
    <property type="molecule type" value="Genomic_DNA"/>
</dbReference>
<dbReference type="GO" id="GO:0016747">
    <property type="term" value="F:acyltransferase activity, transferring groups other than amino-acyl groups"/>
    <property type="evidence" value="ECO:0007669"/>
    <property type="project" value="InterPro"/>
</dbReference>
<proteinExistence type="predicted"/>
<evidence type="ECO:0000259" key="1">
    <source>
        <dbReference type="PROSITE" id="PS51186"/>
    </source>
</evidence>
<organism evidence="2 3">
    <name type="scientific">Paenibacillus foliorum</name>
    <dbReference type="NCBI Taxonomy" id="2654974"/>
    <lineage>
        <taxon>Bacteria</taxon>
        <taxon>Bacillati</taxon>
        <taxon>Bacillota</taxon>
        <taxon>Bacilli</taxon>
        <taxon>Bacillales</taxon>
        <taxon>Paenibacillaceae</taxon>
        <taxon>Paenibacillus</taxon>
    </lineage>
</organism>
<dbReference type="InterPro" id="IPR000182">
    <property type="entry name" value="GNAT_dom"/>
</dbReference>
<gene>
    <name evidence="2" type="ORF">GC093_28575</name>
</gene>
<accession>A0A972GUL6</accession>